<evidence type="ECO:0000313" key="3">
    <source>
        <dbReference type="Proteomes" id="UP000033618"/>
    </source>
</evidence>
<sequence length="237" mass="26287">MTFRPKYARGAVLPWTILATAGMLLMTGMTSDAMVLQLAHWRAERSHMLVSHGAHVSLRQCEADLLTLRAFSGAQAGNVVDVMHVPDEMVERNCMASLHWRAVHQAMRSRQAPRRWRAPGALSADAKGTVRRTVSIGSPMRARALPGGLEPVIVETVCLAETWIDSETTGLVAVLTVRAMAQRSVGIADIDTPDERHRAEEGIWVQSIIARQPMPCSRTARRVREIVEPWRRAEGTR</sequence>
<dbReference type="Proteomes" id="UP000033618">
    <property type="component" value="Unassembled WGS sequence"/>
</dbReference>
<dbReference type="RefSeq" id="WP_046152739.1">
    <property type="nucleotide sequence ID" value="NZ_CADFGU010000001.1"/>
</dbReference>
<name>A0A0F5K2Y1_9BURK</name>
<organism evidence="2 3">
    <name type="scientific">Robbsia andropogonis</name>
    <dbReference type="NCBI Taxonomy" id="28092"/>
    <lineage>
        <taxon>Bacteria</taxon>
        <taxon>Pseudomonadati</taxon>
        <taxon>Pseudomonadota</taxon>
        <taxon>Betaproteobacteria</taxon>
        <taxon>Burkholderiales</taxon>
        <taxon>Burkholderiaceae</taxon>
        <taxon>Robbsia</taxon>
    </lineage>
</organism>
<comment type="caution">
    <text evidence="2">The sequence shown here is derived from an EMBL/GenBank/DDBJ whole genome shotgun (WGS) entry which is preliminary data.</text>
</comment>
<dbReference type="STRING" id="28092.WM40_09685"/>
<dbReference type="PATRIC" id="fig|28092.6.peg.2281"/>
<evidence type="ECO:0000313" key="2">
    <source>
        <dbReference type="EMBL" id="KKB63902.1"/>
    </source>
</evidence>
<dbReference type="AlphaFoldDB" id="A0A0F5K2Y1"/>
<accession>A0A0F5K2Y1</accession>
<keyword evidence="1" id="KW-1133">Transmembrane helix</keyword>
<protein>
    <submittedName>
        <fullName evidence="2">Uncharacterized protein</fullName>
    </submittedName>
</protein>
<keyword evidence="3" id="KW-1185">Reference proteome</keyword>
<keyword evidence="1" id="KW-0812">Transmembrane</keyword>
<dbReference type="EMBL" id="LAQU01000007">
    <property type="protein sequence ID" value="KKB63902.1"/>
    <property type="molecule type" value="Genomic_DNA"/>
</dbReference>
<gene>
    <name evidence="2" type="ORF">WM40_09685</name>
</gene>
<keyword evidence="1" id="KW-0472">Membrane</keyword>
<evidence type="ECO:0000256" key="1">
    <source>
        <dbReference type="SAM" id="Phobius"/>
    </source>
</evidence>
<feature type="transmembrane region" description="Helical" evidence="1">
    <location>
        <begin position="12"/>
        <end position="39"/>
    </location>
</feature>
<reference evidence="2 3" key="1">
    <citation type="submission" date="2015-03" db="EMBL/GenBank/DDBJ databases">
        <title>Draft Genome Sequence of Burkholderia andropogonis type strain ICMP2807, isolated from Sorghum bicolor.</title>
        <authorList>
            <person name="Lopes-Santos L."/>
            <person name="Castro D.B."/>
            <person name="Ottoboni L.M."/>
            <person name="Park D."/>
            <person name="Weirc B.S."/>
            <person name="Destefano S.A."/>
        </authorList>
    </citation>
    <scope>NUCLEOTIDE SEQUENCE [LARGE SCALE GENOMIC DNA]</scope>
    <source>
        <strain evidence="2 3">ICMP2807</strain>
    </source>
</reference>
<proteinExistence type="predicted"/>